<dbReference type="InterPro" id="IPR016177">
    <property type="entry name" value="DNA-bd_dom_sf"/>
</dbReference>
<proteinExistence type="predicted"/>
<gene>
    <name evidence="2" type="ORF">THAOC_33204</name>
</gene>
<feature type="region of interest" description="Disordered" evidence="1">
    <location>
        <begin position="425"/>
        <end position="479"/>
    </location>
</feature>
<feature type="region of interest" description="Disordered" evidence="1">
    <location>
        <begin position="186"/>
        <end position="238"/>
    </location>
</feature>
<name>K0RGG0_THAOC</name>
<sequence>LQRGGHVAGGIATRMDDDGRSNDGLEVASEDLGDGPGPEADLKPPAKPLPANETVGGDAPEAAEGRTGAANEALEAEAKPPDGETEAVDTADPPADGADDGDGSTLTNFPACLPGYWNLGKSERALEGHTHIIYRKSAELSGWVEQYIPRKAEKKGQAKFDKYYLCSDGERFRSLADAQRHAASLEAGGGPAVPGNDGDGTATVGMETSADVAPKRRSARKRRAGAAAASQEGDTSIRVELDKQRSDIICPTSVTPSHDRIMVTPPPFRLQSPRSDLSGYARRRATATRPRPDGHFRHEDQLISSYKSLGSYFGNYWTGEEVADSDLRPFAPSALLQDGLGLCCGDQVARLSSNGYWQAAFVGIVGDPYGTWEQVTSPATSCRRVLYRPHGFRRTGTGLAGPSLLSISDKCPTIPAASQEAFLQRMPVQRRYPEESAGRNYGRSGHRDGLYGSRSQREPSRNRWSASRMPSDDSSHNSCRQEAPRFMLRGMFHGCPVGLNYKPDSKSQKPVVELKSASKSETAAKSKPIVELKSAVKSKPDVELKSTVKPAPVIRLQAHRLLRRAKCHLAALDAGRAVDRSFGSREYADLNRYCATLNAQFDRLESGESVSDANLSQSILVLSTSLTKSRSEVLPMSAAKSETVVKSKPAVLSEPVVESKPAVASTPAVASKPVVKSKPAVASTPALASTPVVKSKPKSVVTPKSADGPVSSFLKFVQSLADPMPAAVPKPAVKSPSVVQSTPKDDSKPAVTPKPAVELPCDVVSESPVAPPPVVELPPQPAAAPDQHDAIGFADGWTSRTSRACREPSPPSDDLHSSAVADCVKKYVEVQPRQKPRPRPVALASKKDGDQFRAARQTSLPVGTTVVASSTAALWIVVMNVAVGSLADHPLPARLLLPSWRLTTRSSSTQMMVKRIVWELSVWILNLLMRPLIVSFEAPPDRRA</sequence>
<feature type="region of interest" description="Disordered" evidence="1">
    <location>
        <begin position="1"/>
        <end position="106"/>
    </location>
</feature>
<evidence type="ECO:0000313" key="2">
    <source>
        <dbReference type="EMBL" id="EJK48036.1"/>
    </source>
</evidence>
<feature type="region of interest" description="Disordered" evidence="1">
    <location>
        <begin position="831"/>
        <end position="850"/>
    </location>
</feature>
<dbReference type="GO" id="GO:0003677">
    <property type="term" value="F:DNA binding"/>
    <property type="evidence" value="ECO:0007669"/>
    <property type="project" value="InterPro"/>
</dbReference>
<dbReference type="AlphaFoldDB" id="K0RGG0"/>
<feature type="region of interest" description="Disordered" evidence="1">
    <location>
        <begin position="726"/>
        <end position="756"/>
    </location>
</feature>
<feature type="compositionally biased region" description="Basic and acidic residues" evidence="1">
    <location>
        <begin position="445"/>
        <end position="461"/>
    </location>
</feature>
<dbReference type="eggNOG" id="ENOG502QSXX">
    <property type="taxonomic scope" value="Eukaryota"/>
</dbReference>
<feature type="compositionally biased region" description="Low complexity" evidence="1">
    <location>
        <begin position="726"/>
        <end position="739"/>
    </location>
</feature>
<reference evidence="2 3" key="1">
    <citation type="journal article" date="2012" name="Genome Biol.">
        <title>Genome and low-iron response of an oceanic diatom adapted to chronic iron limitation.</title>
        <authorList>
            <person name="Lommer M."/>
            <person name="Specht M."/>
            <person name="Roy A.S."/>
            <person name="Kraemer L."/>
            <person name="Andreson R."/>
            <person name="Gutowska M.A."/>
            <person name="Wolf J."/>
            <person name="Bergner S.V."/>
            <person name="Schilhabel M.B."/>
            <person name="Klostermeier U.C."/>
            <person name="Beiko R.G."/>
            <person name="Rosenstiel P."/>
            <person name="Hippler M."/>
            <person name="Laroche J."/>
        </authorList>
    </citation>
    <scope>NUCLEOTIDE SEQUENCE [LARGE SCALE GENOMIC DNA]</scope>
    <source>
        <strain evidence="2 3">CCMP1005</strain>
    </source>
</reference>
<dbReference type="Gene3D" id="3.30.890.10">
    <property type="entry name" value="Methyl-cpg-binding Protein 2, Chain A"/>
    <property type="match status" value="1"/>
</dbReference>
<dbReference type="Proteomes" id="UP000266841">
    <property type="component" value="Unassembled WGS sequence"/>
</dbReference>
<protein>
    <recommendedName>
        <fullName evidence="4">MBD domain-containing protein</fullName>
    </recommendedName>
</protein>
<feature type="non-terminal residue" evidence="2">
    <location>
        <position position="1"/>
    </location>
</feature>
<evidence type="ECO:0008006" key="4">
    <source>
        <dbReference type="Google" id="ProtNLM"/>
    </source>
</evidence>
<accession>K0RGG0</accession>
<dbReference type="EMBL" id="AGNL01046356">
    <property type="protein sequence ID" value="EJK48036.1"/>
    <property type="molecule type" value="Genomic_DNA"/>
</dbReference>
<evidence type="ECO:0000256" key="1">
    <source>
        <dbReference type="SAM" id="MobiDB-lite"/>
    </source>
</evidence>
<dbReference type="SUPFAM" id="SSF54171">
    <property type="entry name" value="DNA-binding domain"/>
    <property type="match status" value="1"/>
</dbReference>
<organism evidence="2 3">
    <name type="scientific">Thalassiosira oceanica</name>
    <name type="common">Marine diatom</name>
    <dbReference type="NCBI Taxonomy" id="159749"/>
    <lineage>
        <taxon>Eukaryota</taxon>
        <taxon>Sar</taxon>
        <taxon>Stramenopiles</taxon>
        <taxon>Ochrophyta</taxon>
        <taxon>Bacillariophyta</taxon>
        <taxon>Coscinodiscophyceae</taxon>
        <taxon>Thalassiosirophycidae</taxon>
        <taxon>Thalassiosirales</taxon>
        <taxon>Thalassiosiraceae</taxon>
        <taxon>Thalassiosira</taxon>
    </lineage>
</organism>
<comment type="caution">
    <text evidence="2">The sequence shown here is derived from an EMBL/GenBank/DDBJ whole genome shotgun (WGS) entry which is preliminary data.</text>
</comment>
<keyword evidence="3" id="KW-1185">Reference proteome</keyword>
<feature type="compositionally biased region" description="Basic residues" evidence="1">
    <location>
        <begin position="215"/>
        <end position="224"/>
    </location>
</feature>
<evidence type="ECO:0000313" key="3">
    <source>
        <dbReference type="Proteomes" id="UP000266841"/>
    </source>
</evidence>
<feature type="region of interest" description="Disordered" evidence="1">
    <location>
        <begin position="250"/>
        <end position="275"/>
    </location>
</feature>
<feature type="compositionally biased region" description="Basic and acidic residues" evidence="1">
    <location>
        <begin position="14"/>
        <end position="23"/>
    </location>
</feature>